<feature type="region of interest" description="Disordered" evidence="1">
    <location>
        <begin position="29"/>
        <end position="112"/>
    </location>
</feature>
<comment type="caution">
    <text evidence="3">The sequence shown here is derived from an EMBL/GenBank/DDBJ whole genome shotgun (WGS) entry which is preliminary data.</text>
</comment>
<feature type="chain" id="PRO_5046636089" evidence="2">
    <location>
        <begin position="32"/>
        <end position="112"/>
    </location>
</feature>
<sequence>MPAIRPRSGSATLAALFLTACTAFTGLPATADPVGAAKAPTRNEHPANGAERNQVAALDAPASRAAAAPGGRTAFARTRGTRARRSCGSTPRTRPTGRSSWGCTRTTRWRRS</sequence>
<evidence type="ECO:0000256" key="1">
    <source>
        <dbReference type="SAM" id="MobiDB-lite"/>
    </source>
</evidence>
<feature type="compositionally biased region" description="Polar residues" evidence="1">
    <location>
        <begin position="87"/>
        <end position="106"/>
    </location>
</feature>
<dbReference type="Proteomes" id="UP001596512">
    <property type="component" value="Unassembled WGS sequence"/>
</dbReference>
<evidence type="ECO:0000256" key="2">
    <source>
        <dbReference type="SAM" id="SignalP"/>
    </source>
</evidence>
<name>A0ABW2TPK9_9PSEU</name>
<reference evidence="4" key="1">
    <citation type="journal article" date="2019" name="Int. J. Syst. Evol. Microbiol.">
        <title>The Global Catalogue of Microorganisms (GCM) 10K type strain sequencing project: providing services to taxonomists for standard genome sequencing and annotation.</title>
        <authorList>
            <consortium name="The Broad Institute Genomics Platform"/>
            <consortium name="The Broad Institute Genome Sequencing Center for Infectious Disease"/>
            <person name="Wu L."/>
            <person name="Ma J."/>
        </authorList>
    </citation>
    <scope>NUCLEOTIDE SEQUENCE [LARGE SCALE GENOMIC DNA]</scope>
    <source>
        <strain evidence="4">JCM 17695</strain>
    </source>
</reference>
<organism evidence="3 4">
    <name type="scientific">Actinokineospora soli</name>
    <dbReference type="NCBI Taxonomy" id="1048753"/>
    <lineage>
        <taxon>Bacteria</taxon>
        <taxon>Bacillati</taxon>
        <taxon>Actinomycetota</taxon>
        <taxon>Actinomycetes</taxon>
        <taxon>Pseudonocardiales</taxon>
        <taxon>Pseudonocardiaceae</taxon>
        <taxon>Actinokineospora</taxon>
    </lineage>
</organism>
<evidence type="ECO:0000313" key="3">
    <source>
        <dbReference type="EMBL" id="MFC7615451.1"/>
    </source>
</evidence>
<keyword evidence="2" id="KW-0732">Signal</keyword>
<feature type="compositionally biased region" description="Low complexity" evidence="1">
    <location>
        <begin position="56"/>
        <end position="78"/>
    </location>
</feature>
<protein>
    <submittedName>
        <fullName evidence="3">Uncharacterized protein</fullName>
    </submittedName>
</protein>
<dbReference type="EMBL" id="JBHTEY010000004">
    <property type="protein sequence ID" value="MFC7615451.1"/>
    <property type="molecule type" value="Genomic_DNA"/>
</dbReference>
<feature type="signal peptide" evidence="2">
    <location>
        <begin position="1"/>
        <end position="31"/>
    </location>
</feature>
<dbReference type="PROSITE" id="PS51257">
    <property type="entry name" value="PROKAR_LIPOPROTEIN"/>
    <property type="match status" value="1"/>
</dbReference>
<keyword evidence="4" id="KW-1185">Reference proteome</keyword>
<accession>A0ABW2TPK9</accession>
<gene>
    <name evidence="3" type="ORF">ACFQV2_20065</name>
</gene>
<proteinExistence type="predicted"/>
<evidence type="ECO:0000313" key="4">
    <source>
        <dbReference type="Proteomes" id="UP001596512"/>
    </source>
</evidence>